<accession>A0A7S2TH99</accession>
<evidence type="ECO:0000256" key="5">
    <source>
        <dbReference type="ARBA" id="ARBA00037900"/>
    </source>
</evidence>
<feature type="domain" description="Isochorismatase-like" evidence="8">
    <location>
        <begin position="11"/>
        <end position="212"/>
    </location>
</feature>
<evidence type="ECO:0000256" key="2">
    <source>
        <dbReference type="ARBA" id="ARBA00022642"/>
    </source>
</evidence>
<dbReference type="SUPFAM" id="SSF52499">
    <property type="entry name" value="Isochorismatase-like hydrolases"/>
    <property type="match status" value="1"/>
</dbReference>
<comment type="similarity">
    <text evidence="1">Belongs to the isochorismatase family.</text>
</comment>
<organism evidence="9">
    <name type="scientific">Lotharella oceanica</name>
    <dbReference type="NCBI Taxonomy" id="641309"/>
    <lineage>
        <taxon>Eukaryota</taxon>
        <taxon>Sar</taxon>
        <taxon>Rhizaria</taxon>
        <taxon>Cercozoa</taxon>
        <taxon>Chlorarachniophyceae</taxon>
        <taxon>Lotharella</taxon>
    </lineage>
</organism>
<dbReference type="InterPro" id="IPR036380">
    <property type="entry name" value="Isochorismatase-like_sf"/>
</dbReference>
<dbReference type="CDD" id="cd01011">
    <property type="entry name" value="nicotinamidase"/>
    <property type="match status" value="1"/>
</dbReference>
<reference evidence="9" key="1">
    <citation type="submission" date="2021-01" db="EMBL/GenBank/DDBJ databases">
        <authorList>
            <person name="Corre E."/>
            <person name="Pelletier E."/>
            <person name="Niang G."/>
            <person name="Scheremetjew M."/>
            <person name="Finn R."/>
            <person name="Kale V."/>
            <person name="Holt S."/>
            <person name="Cochrane G."/>
            <person name="Meng A."/>
            <person name="Brown T."/>
            <person name="Cohen L."/>
        </authorList>
    </citation>
    <scope>NUCLEOTIDE SEQUENCE</scope>
    <source>
        <strain evidence="9">CCMP622</strain>
    </source>
</reference>
<keyword evidence="3" id="KW-0479">Metal-binding</keyword>
<evidence type="ECO:0000256" key="7">
    <source>
        <dbReference type="ARBA" id="ARBA00043224"/>
    </source>
</evidence>
<dbReference type="PANTHER" id="PTHR11080:SF2">
    <property type="entry name" value="LD05707P"/>
    <property type="match status" value="1"/>
</dbReference>
<evidence type="ECO:0000256" key="6">
    <source>
        <dbReference type="ARBA" id="ARBA00039017"/>
    </source>
</evidence>
<dbReference type="GO" id="GO:0019363">
    <property type="term" value="P:pyridine nucleotide biosynthetic process"/>
    <property type="evidence" value="ECO:0007669"/>
    <property type="project" value="UniProtKB-KW"/>
</dbReference>
<dbReference type="Gene3D" id="3.40.50.850">
    <property type="entry name" value="Isochorismatase-like"/>
    <property type="match status" value="1"/>
</dbReference>
<comment type="pathway">
    <text evidence="5">Cofactor biosynthesis; nicotinate biosynthesis; nicotinate from nicotinamide: step 1/1.</text>
</comment>
<dbReference type="Pfam" id="PF00857">
    <property type="entry name" value="Isochorismatase"/>
    <property type="match status" value="1"/>
</dbReference>
<dbReference type="NCBIfam" id="NF008623">
    <property type="entry name" value="PRK11609.1"/>
    <property type="match status" value="1"/>
</dbReference>
<dbReference type="EC" id="3.5.1.19" evidence="6"/>
<name>A0A7S2TH99_9EUKA</name>
<dbReference type="GO" id="GO:0008936">
    <property type="term" value="F:nicotinamidase activity"/>
    <property type="evidence" value="ECO:0007669"/>
    <property type="project" value="UniProtKB-EC"/>
</dbReference>
<proteinExistence type="inferred from homology"/>
<keyword evidence="2" id="KW-0662">Pyridine nucleotide biosynthesis</keyword>
<dbReference type="InterPro" id="IPR052347">
    <property type="entry name" value="Isochorismatase_Nicotinamidase"/>
</dbReference>
<evidence type="ECO:0000313" key="9">
    <source>
        <dbReference type="EMBL" id="CAD9749856.1"/>
    </source>
</evidence>
<sequence>MEAKAAPARRAFLIIDVQNDFLPPNGSLKVEEGDKIIPLINKLRKDIEWDLVCVSQDWHPKDHCSFVENNKGAEVLTVIELESGLKQMMWPTHCVQGSKGAEFHKELVLEETDKIVKKGTHQEVDSYSAFFDNDKKTSTEMNSILSKEKITECYIAGLAYDYCVGFSALDSKAAGFKTTVISDACRAVAPDSEKSMSKSLADAGVSLQTTEDVLKALASQS</sequence>
<evidence type="ECO:0000256" key="3">
    <source>
        <dbReference type="ARBA" id="ARBA00022723"/>
    </source>
</evidence>
<evidence type="ECO:0000256" key="4">
    <source>
        <dbReference type="ARBA" id="ARBA00022801"/>
    </source>
</evidence>
<dbReference type="AlphaFoldDB" id="A0A7S2TH99"/>
<gene>
    <name evidence="9" type="ORF">LSP00402_LOCUS2912</name>
</gene>
<dbReference type="EMBL" id="HBHP01004679">
    <property type="protein sequence ID" value="CAD9749856.1"/>
    <property type="molecule type" value="Transcribed_RNA"/>
</dbReference>
<protein>
    <recommendedName>
        <fullName evidence="6">nicotinamidase</fullName>
        <ecNumber evidence="6">3.5.1.19</ecNumber>
    </recommendedName>
    <alternativeName>
        <fullName evidence="7">Nicotinamide deamidase</fullName>
    </alternativeName>
</protein>
<dbReference type="GO" id="GO:0046872">
    <property type="term" value="F:metal ion binding"/>
    <property type="evidence" value="ECO:0007669"/>
    <property type="project" value="UniProtKB-KW"/>
</dbReference>
<evidence type="ECO:0000256" key="1">
    <source>
        <dbReference type="ARBA" id="ARBA00006336"/>
    </source>
</evidence>
<dbReference type="InterPro" id="IPR000868">
    <property type="entry name" value="Isochorismatase-like_dom"/>
</dbReference>
<evidence type="ECO:0000259" key="8">
    <source>
        <dbReference type="Pfam" id="PF00857"/>
    </source>
</evidence>
<keyword evidence="4" id="KW-0378">Hydrolase</keyword>
<dbReference type="PANTHER" id="PTHR11080">
    <property type="entry name" value="PYRAZINAMIDASE/NICOTINAMIDASE"/>
    <property type="match status" value="1"/>
</dbReference>